<feature type="compositionally biased region" description="Acidic residues" evidence="1">
    <location>
        <begin position="146"/>
        <end position="163"/>
    </location>
</feature>
<gene>
    <name evidence="2" type="ORF">GCM10025791_46620</name>
</gene>
<dbReference type="EMBL" id="BAABLX010000078">
    <property type="protein sequence ID" value="GAA4960049.1"/>
    <property type="molecule type" value="Genomic_DNA"/>
</dbReference>
<evidence type="ECO:0000256" key="1">
    <source>
        <dbReference type="SAM" id="MobiDB-lite"/>
    </source>
</evidence>
<feature type="region of interest" description="Disordered" evidence="1">
    <location>
        <begin position="127"/>
        <end position="193"/>
    </location>
</feature>
<feature type="region of interest" description="Disordered" evidence="1">
    <location>
        <begin position="1"/>
        <end position="36"/>
    </location>
</feature>
<comment type="caution">
    <text evidence="2">The sequence shown here is derived from an EMBL/GenBank/DDBJ whole genome shotgun (WGS) entry which is preliminary data.</text>
</comment>
<dbReference type="Pfam" id="PF12048">
    <property type="entry name" value="DUF3530"/>
    <property type="match status" value="1"/>
</dbReference>
<dbReference type="AlphaFoldDB" id="A0AAV3U9A4"/>
<dbReference type="InterPro" id="IPR022529">
    <property type="entry name" value="DUF3530"/>
</dbReference>
<evidence type="ECO:0000313" key="3">
    <source>
        <dbReference type="Proteomes" id="UP001409585"/>
    </source>
</evidence>
<evidence type="ECO:0000313" key="2">
    <source>
        <dbReference type="EMBL" id="GAA4960049.1"/>
    </source>
</evidence>
<protein>
    <submittedName>
        <fullName evidence="2">DUF3530 family protein</fullName>
    </submittedName>
</protein>
<name>A0AAV3U9A4_9ALTE</name>
<sequence length="339" mass="37198">MVAAFPSKAQEAPNPDQTDAGASEETDQPATPLPIERIGLLPDQTPQWLIDAVTREHPNTQPHRLMVAEHNYLALLQPSQKPNNRGLVVLLPDRGQHPDWPLQIRPLRNELSESGWTVLAMALPEPNPPAIPARPVPAPAPTTPETEAEADDGDQEPAAEETEVSAPDAEQPQSPAPAPAQPPTDPEPAPEPAIPAETIVDQLTLQAFTLVEEPLRRNIVLVGVGDGGYWAARWAEQLAAEINSEDEETPRITLKLVLIEARNQLPSQAQTLPSFLQAPMPVLDLIPERTQNQPQQRRLAAQKAGYGGYFRQQHYHPPTAASDQADRRLVNRVKGFIRR</sequence>
<proteinExistence type="predicted"/>
<feature type="compositionally biased region" description="Pro residues" evidence="1">
    <location>
        <begin position="174"/>
        <end position="193"/>
    </location>
</feature>
<keyword evidence="3" id="KW-1185">Reference proteome</keyword>
<accession>A0AAV3U9A4</accession>
<dbReference type="Proteomes" id="UP001409585">
    <property type="component" value="Unassembled WGS sequence"/>
</dbReference>
<organism evidence="2 3">
    <name type="scientific">Halioxenophilus aromaticivorans</name>
    <dbReference type="NCBI Taxonomy" id="1306992"/>
    <lineage>
        <taxon>Bacteria</taxon>
        <taxon>Pseudomonadati</taxon>
        <taxon>Pseudomonadota</taxon>
        <taxon>Gammaproteobacteria</taxon>
        <taxon>Alteromonadales</taxon>
        <taxon>Alteromonadaceae</taxon>
        <taxon>Halioxenophilus</taxon>
    </lineage>
</organism>
<feature type="compositionally biased region" description="Pro residues" evidence="1">
    <location>
        <begin position="127"/>
        <end position="142"/>
    </location>
</feature>
<reference evidence="3" key="1">
    <citation type="journal article" date="2019" name="Int. J. Syst. Evol. Microbiol.">
        <title>The Global Catalogue of Microorganisms (GCM) 10K type strain sequencing project: providing services to taxonomists for standard genome sequencing and annotation.</title>
        <authorList>
            <consortium name="The Broad Institute Genomics Platform"/>
            <consortium name="The Broad Institute Genome Sequencing Center for Infectious Disease"/>
            <person name="Wu L."/>
            <person name="Ma J."/>
        </authorList>
    </citation>
    <scope>NUCLEOTIDE SEQUENCE [LARGE SCALE GENOMIC DNA]</scope>
    <source>
        <strain evidence="3">JCM 19134</strain>
    </source>
</reference>